<evidence type="ECO:0000256" key="3">
    <source>
        <dbReference type="ARBA" id="ARBA00022723"/>
    </source>
</evidence>
<protein>
    <recommendedName>
        <fullName evidence="6">Terpene synthase</fullName>
        <ecNumber evidence="6">4.2.3.-</ecNumber>
    </recommendedName>
</protein>
<dbReference type="Pfam" id="PF19086">
    <property type="entry name" value="Terpene_syn_C_2"/>
    <property type="match status" value="1"/>
</dbReference>
<dbReference type="Proteomes" id="UP000054279">
    <property type="component" value="Unassembled WGS sequence"/>
</dbReference>
<dbReference type="InterPro" id="IPR008949">
    <property type="entry name" value="Isoprenoid_synthase_dom_sf"/>
</dbReference>
<evidence type="ECO:0000256" key="6">
    <source>
        <dbReference type="RuleBase" id="RU366034"/>
    </source>
</evidence>
<dbReference type="InterPro" id="IPR034686">
    <property type="entry name" value="Terpene_cyclase-like_2"/>
</dbReference>
<reference evidence="7 8" key="1">
    <citation type="submission" date="2014-06" db="EMBL/GenBank/DDBJ databases">
        <title>Evolutionary Origins and Diversification of the Mycorrhizal Mutualists.</title>
        <authorList>
            <consortium name="DOE Joint Genome Institute"/>
            <consortium name="Mycorrhizal Genomics Consortium"/>
            <person name="Kohler A."/>
            <person name="Kuo A."/>
            <person name="Nagy L.G."/>
            <person name="Floudas D."/>
            <person name="Copeland A."/>
            <person name="Barry K.W."/>
            <person name="Cichocki N."/>
            <person name="Veneault-Fourrey C."/>
            <person name="LaButti K."/>
            <person name="Lindquist E.A."/>
            <person name="Lipzen A."/>
            <person name="Lundell T."/>
            <person name="Morin E."/>
            <person name="Murat C."/>
            <person name="Riley R."/>
            <person name="Ohm R."/>
            <person name="Sun H."/>
            <person name="Tunlid A."/>
            <person name="Henrissat B."/>
            <person name="Grigoriev I.V."/>
            <person name="Hibbett D.S."/>
            <person name="Martin F."/>
        </authorList>
    </citation>
    <scope>NUCLEOTIDE SEQUENCE [LARGE SCALE GENOMIC DNA]</scope>
    <source>
        <strain evidence="7 8">SS14</strain>
    </source>
</reference>
<organism evidence="7 8">
    <name type="scientific">Sphaerobolus stellatus (strain SS14)</name>
    <dbReference type="NCBI Taxonomy" id="990650"/>
    <lineage>
        <taxon>Eukaryota</taxon>
        <taxon>Fungi</taxon>
        <taxon>Dikarya</taxon>
        <taxon>Basidiomycota</taxon>
        <taxon>Agaricomycotina</taxon>
        <taxon>Agaricomycetes</taxon>
        <taxon>Phallomycetidae</taxon>
        <taxon>Geastrales</taxon>
        <taxon>Sphaerobolaceae</taxon>
        <taxon>Sphaerobolus</taxon>
    </lineage>
</organism>
<keyword evidence="5 6" id="KW-0456">Lyase</keyword>
<dbReference type="PANTHER" id="PTHR35201:SF4">
    <property type="entry name" value="BETA-PINACENE SYNTHASE-RELATED"/>
    <property type="match status" value="1"/>
</dbReference>
<accession>A0A0C9UV01</accession>
<dbReference type="EMBL" id="KN837217">
    <property type="protein sequence ID" value="KIJ33097.1"/>
    <property type="molecule type" value="Genomic_DNA"/>
</dbReference>
<gene>
    <name evidence="7" type="ORF">M422DRAFT_264968</name>
</gene>
<comment type="similarity">
    <text evidence="2 6">Belongs to the terpene synthase family.</text>
</comment>
<comment type="cofactor">
    <cofactor evidence="1 6">
        <name>Mg(2+)</name>
        <dbReference type="ChEBI" id="CHEBI:18420"/>
    </cofactor>
</comment>
<evidence type="ECO:0000313" key="8">
    <source>
        <dbReference type="Proteomes" id="UP000054279"/>
    </source>
</evidence>
<evidence type="ECO:0000256" key="2">
    <source>
        <dbReference type="ARBA" id="ARBA00006333"/>
    </source>
</evidence>
<evidence type="ECO:0000256" key="1">
    <source>
        <dbReference type="ARBA" id="ARBA00001946"/>
    </source>
</evidence>
<dbReference type="PANTHER" id="PTHR35201">
    <property type="entry name" value="TERPENE SYNTHASE"/>
    <property type="match status" value="1"/>
</dbReference>
<dbReference type="EC" id="4.2.3.-" evidence="6"/>
<dbReference type="AlphaFoldDB" id="A0A0C9UV01"/>
<evidence type="ECO:0000256" key="5">
    <source>
        <dbReference type="ARBA" id="ARBA00023239"/>
    </source>
</evidence>
<dbReference type="OrthoDB" id="6486656at2759"/>
<dbReference type="Gene3D" id="1.10.600.10">
    <property type="entry name" value="Farnesyl Diphosphate Synthase"/>
    <property type="match status" value="1"/>
</dbReference>
<name>A0A0C9UV01_SPHS4</name>
<dbReference type="HOGENOM" id="CLU_042538_2_0_1"/>
<dbReference type="GO" id="GO:0008299">
    <property type="term" value="P:isoprenoid biosynthetic process"/>
    <property type="evidence" value="ECO:0007669"/>
    <property type="project" value="UniProtKB-ARBA"/>
</dbReference>
<sequence>MPIMQEVICEANRVRFEPELPKAYVLPNLLCTTEVAFKLKTSPHYLEAETPCIEWFNSFQPFPTRSISDNFINLGNFARLAGLSFPNAGKSRLETGLAFYLWGFSVDDFFDNTSRSPSETEKDVELNTAVTLCDSIPNVGSPSAAVLHDLLKQFREDGSPGMVKRSQFIEGFHSWSKALITQTKTRWNNDIPSVDAFILMRRSTIGAEMAKAVMEYTIGIDLPDHVFDDPIVQGVFDATTDILTWPNDLCSFNKEQADGDFQNLVVVIMHERGLDLQRAIFELEKMLKARVDDYISLKSRLPSFGPEIDTELGRYHENIEYCVQGIIQWHYESPVSTHYNVCDFSRI</sequence>
<evidence type="ECO:0000256" key="4">
    <source>
        <dbReference type="ARBA" id="ARBA00022842"/>
    </source>
</evidence>
<dbReference type="GO" id="GO:0046872">
    <property type="term" value="F:metal ion binding"/>
    <property type="evidence" value="ECO:0007669"/>
    <property type="project" value="UniProtKB-KW"/>
</dbReference>
<dbReference type="GO" id="GO:0010333">
    <property type="term" value="F:terpene synthase activity"/>
    <property type="evidence" value="ECO:0007669"/>
    <property type="project" value="InterPro"/>
</dbReference>
<dbReference type="SUPFAM" id="SSF48576">
    <property type="entry name" value="Terpenoid synthases"/>
    <property type="match status" value="1"/>
</dbReference>
<proteinExistence type="inferred from homology"/>
<keyword evidence="4 6" id="KW-0460">Magnesium</keyword>
<evidence type="ECO:0000313" key="7">
    <source>
        <dbReference type="EMBL" id="KIJ33097.1"/>
    </source>
</evidence>
<keyword evidence="3 6" id="KW-0479">Metal-binding</keyword>
<keyword evidence="8" id="KW-1185">Reference proteome</keyword>